<gene>
    <name evidence="1" type="ORF">METZ01_LOCUS349720</name>
</gene>
<protein>
    <submittedName>
        <fullName evidence="1">Uncharacterized protein</fullName>
    </submittedName>
</protein>
<accession>A0A382RGV1</accession>
<feature type="non-terminal residue" evidence="1">
    <location>
        <position position="314"/>
    </location>
</feature>
<reference evidence="1" key="1">
    <citation type="submission" date="2018-05" db="EMBL/GenBank/DDBJ databases">
        <authorList>
            <person name="Lanie J.A."/>
            <person name="Ng W.-L."/>
            <person name="Kazmierczak K.M."/>
            <person name="Andrzejewski T.M."/>
            <person name="Davidsen T.M."/>
            <person name="Wayne K.J."/>
            <person name="Tettelin H."/>
            <person name="Glass J.I."/>
            <person name="Rusch D."/>
            <person name="Podicherti R."/>
            <person name="Tsui H.-C.T."/>
            <person name="Winkler M.E."/>
        </authorList>
    </citation>
    <scope>NUCLEOTIDE SEQUENCE</scope>
</reference>
<feature type="non-terminal residue" evidence="1">
    <location>
        <position position="1"/>
    </location>
</feature>
<organism evidence="1">
    <name type="scientific">marine metagenome</name>
    <dbReference type="NCBI Taxonomy" id="408172"/>
    <lineage>
        <taxon>unclassified sequences</taxon>
        <taxon>metagenomes</taxon>
        <taxon>ecological metagenomes</taxon>
    </lineage>
</organism>
<evidence type="ECO:0000313" key="1">
    <source>
        <dbReference type="EMBL" id="SVC96866.1"/>
    </source>
</evidence>
<dbReference type="AlphaFoldDB" id="A0A382RGV1"/>
<dbReference type="EMBL" id="UINC01121591">
    <property type="protein sequence ID" value="SVC96866.1"/>
    <property type="molecule type" value="Genomic_DNA"/>
</dbReference>
<proteinExistence type="predicted"/>
<sequence length="314" mass="33022">VAVGRISGPLLKSNLIRNGVDLAFETDLLYLDVNNSRVGIKTASPQYVLDVNGTTRSTDLVTTGTAFIGDVRISGNTIHTVGNVLNLTTVGTDKVVALKTFEIDDLRFDTNVISTTVSNANIDIIPNGTGEVDIQANTNITGDLDVTGNVTADGDITVGGNVQLGDEATDTINIVAGITSDIKPATTATYNLGLPGKRWNNLHTASAWIDDIHIDAGVIENTISSADLELRTNGTGSIIVDEFIIKDNTIQTATSDITMTPGSGIVDINTTGSVRIPSGTTAQRPSVPAVGMIRFNTTTSRFEGYDGNWIVLTG</sequence>
<name>A0A382RGV1_9ZZZZ</name>